<keyword evidence="2" id="KW-0472">Membrane</keyword>
<dbReference type="Proteomes" id="UP000663918">
    <property type="component" value="Chromosome"/>
</dbReference>
<proteinExistence type="predicted"/>
<name>A0A975C444_9CAUL</name>
<keyword evidence="2" id="KW-1133">Transmembrane helix</keyword>
<dbReference type="GO" id="GO:0016020">
    <property type="term" value="C:membrane"/>
    <property type="evidence" value="ECO:0007669"/>
    <property type="project" value="UniProtKB-SubCell"/>
</dbReference>
<dbReference type="Gene3D" id="3.30.479.30">
    <property type="entry name" value="Band 7 domain"/>
    <property type="match status" value="1"/>
</dbReference>
<evidence type="ECO:0000256" key="2">
    <source>
        <dbReference type="SAM" id="Phobius"/>
    </source>
</evidence>
<evidence type="ECO:0000256" key="1">
    <source>
        <dbReference type="ARBA" id="ARBA00004167"/>
    </source>
</evidence>
<reference evidence="4" key="1">
    <citation type="submission" date="2020-09" db="EMBL/GenBank/DDBJ databases">
        <title>Brevundimonas sp. LVF2 isolated from a puddle in Goettingen, Germany.</title>
        <authorList>
            <person name="Friedrich I."/>
            <person name="Klassen A."/>
            <person name="Hannes N."/>
            <person name="Schneider D."/>
            <person name="Hertel R."/>
            <person name="Daniel R."/>
        </authorList>
    </citation>
    <scope>NUCLEOTIDE SEQUENCE</scope>
    <source>
        <strain evidence="4">LVF2</strain>
    </source>
</reference>
<accession>A0A975C444</accession>
<evidence type="ECO:0000313" key="4">
    <source>
        <dbReference type="EMBL" id="QTC92729.1"/>
    </source>
</evidence>
<dbReference type="KEGG" id="bgoe:IFJ75_07690"/>
<dbReference type="RefSeq" id="WP_207932008.1">
    <property type="nucleotide sequence ID" value="NZ_CP062222.1"/>
</dbReference>
<comment type="subcellular location">
    <subcellularLocation>
        <location evidence="1">Membrane</location>
        <topology evidence="1">Single-pass membrane protein</topology>
    </subcellularLocation>
</comment>
<organism evidence="4 5">
    <name type="scientific">Brevundimonas goettingensis</name>
    <dbReference type="NCBI Taxonomy" id="2774190"/>
    <lineage>
        <taxon>Bacteria</taxon>
        <taxon>Pseudomonadati</taxon>
        <taxon>Pseudomonadota</taxon>
        <taxon>Alphaproteobacteria</taxon>
        <taxon>Caulobacterales</taxon>
        <taxon>Caulobacteraceae</taxon>
        <taxon>Brevundimonas</taxon>
    </lineage>
</organism>
<sequence>MTTHSTSSERPASTANGVLILLLGLALIVGGPLLGFAGADAAASHGEEIGSVGLGLFAAVVGLLALCGLYSLQPNEAMAILLFGDYRGTDRHTGLRWVLPWYSRKKISLRARNITSDKLKVNDKRGNPVEIAANVVWRVSDSAQALFDVDDYQAFVNIQVDTGLRDIASHYAYDHGEQVEGVDQELTLRADAEDVAARLRDELAKRCGVAGVVVDEARLAHLAYAPEIAGAMLRRQQAEAILSARRLIVSGAVGMVETALDDLSARGVVDLDEDRKAAMVSNLLVVLCADREAQPVVNTGTLYG</sequence>
<dbReference type="InterPro" id="IPR036013">
    <property type="entry name" value="Band_7/SPFH_dom_sf"/>
</dbReference>
<feature type="transmembrane region" description="Helical" evidence="2">
    <location>
        <begin position="51"/>
        <end position="72"/>
    </location>
</feature>
<dbReference type="PANTHER" id="PTHR43446:SF1">
    <property type="entry name" value="BAND 7 DOMAIN-CONTAINING PROTEIN"/>
    <property type="match status" value="1"/>
</dbReference>
<evidence type="ECO:0000313" key="5">
    <source>
        <dbReference type="Proteomes" id="UP000663918"/>
    </source>
</evidence>
<keyword evidence="2" id="KW-0812">Transmembrane</keyword>
<dbReference type="InterPro" id="IPR001107">
    <property type="entry name" value="Band_7"/>
</dbReference>
<dbReference type="Pfam" id="PF01145">
    <property type="entry name" value="Band_7"/>
    <property type="match status" value="1"/>
</dbReference>
<dbReference type="SUPFAM" id="SSF117892">
    <property type="entry name" value="Band 7/SPFH domain"/>
    <property type="match status" value="1"/>
</dbReference>
<dbReference type="AlphaFoldDB" id="A0A975C444"/>
<dbReference type="EMBL" id="CP062222">
    <property type="protein sequence ID" value="QTC92729.1"/>
    <property type="molecule type" value="Genomic_DNA"/>
</dbReference>
<dbReference type="PANTHER" id="PTHR43446">
    <property type="entry name" value="MEMBRANE PROTEIN-RELATED"/>
    <property type="match status" value="1"/>
</dbReference>
<feature type="domain" description="Band 7" evidence="3">
    <location>
        <begin position="67"/>
        <end position="240"/>
    </location>
</feature>
<dbReference type="SMART" id="SM00244">
    <property type="entry name" value="PHB"/>
    <property type="match status" value="1"/>
</dbReference>
<keyword evidence="5" id="KW-1185">Reference proteome</keyword>
<gene>
    <name evidence="4" type="ORF">IFJ75_07690</name>
</gene>
<dbReference type="CDD" id="cd03402">
    <property type="entry name" value="SPFH_like_u2"/>
    <property type="match status" value="1"/>
</dbReference>
<protein>
    <submittedName>
        <fullName evidence="4">SPFH domain-containing protein</fullName>
    </submittedName>
</protein>
<evidence type="ECO:0000259" key="3">
    <source>
        <dbReference type="SMART" id="SM00244"/>
    </source>
</evidence>